<evidence type="ECO:0000313" key="3">
    <source>
        <dbReference type="Proteomes" id="UP000198670"/>
    </source>
</evidence>
<evidence type="ECO:0000313" key="2">
    <source>
        <dbReference type="EMBL" id="SFH79843.1"/>
    </source>
</evidence>
<dbReference type="InterPro" id="IPR006640">
    <property type="entry name" value="SprT-like_domain"/>
</dbReference>
<proteinExistence type="predicted"/>
<dbReference type="GO" id="GO:0006950">
    <property type="term" value="P:response to stress"/>
    <property type="evidence" value="ECO:0007669"/>
    <property type="project" value="UniProtKB-ARBA"/>
</dbReference>
<sequence length="210" mass="24513">MPDYSQQLSRYMPTTAAPVISQWIIDSNCQFRISKSRASKLGDYRPPHGGHGHRISVNHNLNSYAFLITTVHEFAHLKTWNNYKNKVRPHGKEWKSHFKQLMQPFIKTGIFPVDIETALARYMDNPAASSCTDLNLFRVLKRYNLQTDDTQSVEQLPEDTIFTLKNGRVFQKKEKIRKRYRCIELKTRRIYLFSPIAEVIILESPNNSVI</sequence>
<dbReference type="RefSeq" id="WP_090622968.1">
    <property type="nucleotide sequence ID" value="NZ_FOQO01000001.1"/>
</dbReference>
<dbReference type="OrthoDB" id="267364at2"/>
<evidence type="ECO:0000259" key="1">
    <source>
        <dbReference type="Pfam" id="PF10263"/>
    </source>
</evidence>
<dbReference type="STRING" id="1477437.SAMN05444682_101252"/>
<reference evidence="2 3" key="1">
    <citation type="submission" date="2016-10" db="EMBL/GenBank/DDBJ databases">
        <authorList>
            <person name="de Groot N.N."/>
        </authorList>
    </citation>
    <scope>NUCLEOTIDE SEQUENCE [LARGE SCALE GENOMIC DNA]</scope>
    <source>
        <strain evidence="2 3">RK1</strain>
    </source>
</reference>
<dbReference type="AlphaFoldDB" id="A0A1I3CZF4"/>
<dbReference type="EMBL" id="FOQO01000001">
    <property type="protein sequence ID" value="SFH79843.1"/>
    <property type="molecule type" value="Genomic_DNA"/>
</dbReference>
<gene>
    <name evidence="2" type="ORF">SAMN05444682_101252</name>
</gene>
<dbReference type="Proteomes" id="UP000198670">
    <property type="component" value="Unassembled WGS sequence"/>
</dbReference>
<feature type="domain" description="SprT-like" evidence="1">
    <location>
        <begin position="28"/>
        <end position="104"/>
    </location>
</feature>
<accession>A0A1I3CZF4</accession>
<protein>
    <submittedName>
        <fullName evidence="2">SprT-like family protein</fullName>
    </submittedName>
</protein>
<organism evidence="2 3">
    <name type="scientific">Parapedobacter indicus</name>
    <dbReference type="NCBI Taxonomy" id="1477437"/>
    <lineage>
        <taxon>Bacteria</taxon>
        <taxon>Pseudomonadati</taxon>
        <taxon>Bacteroidota</taxon>
        <taxon>Sphingobacteriia</taxon>
        <taxon>Sphingobacteriales</taxon>
        <taxon>Sphingobacteriaceae</taxon>
        <taxon>Parapedobacter</taxon>
    </lineage>
</organism>
<keyword evidence="3" id="KW-1185">Reference proteome</keyword>
<dbReference type="Pfam" id="PF10263">
    <property type="entry name" value="SprT-like"/>
    <property type="match status" value="1"/>
</dbReference>
<name>A0A1I3CZF4_9SPHI</name>